<dbReference type="PANTHER" id="PTHR40254:SF1">
    <property type="entry name" value="BLR0577 PROTEIN"/>
    <property type="match status" value="1"/>
</dbReference>
<keyword evidence="1" id="KW-0812">Transmembrane</keyword>
<organism evidence="3 4">
    <name type="scientific">Devosia honganensis</name>
    <dbReference type="NCBI Taxonomy" id="1610527"/>
    <lineage>
        <taxon>Bacteria</taxon>
        <taxon>Pseudomonadati</taxon>
        <taxon>Pseudomonadota</taxon>
        <taxon>Alphaproteobacteria</taxon>
        <taxon>Hyphomicrobiales</taxon>
        <taxon>Devosiaceae</taxon>
        <taxon>Devosia</taxon>
    </lineage>
</organism>
<feature type="domain" description="FAD-dependent urate hydroxylase HpyO/Asp monooxygenase CreE-like FAD/NAD(P)-binding" evidence="2">
    <location>
        <begin position="19"/>
        <end position="166"/>
    </location>
</feature>
<dbReference type="PANTHER" id="PTHR40254">
    <property type="entry name" value="BLR0577 PROTEIN"/>
    <property type="match status" value="1"/>
</dbReference>
<keyword evidence="1" id="KW-1133">Transmembrane helix</keyword>
<evidence type="ECO:0000313" key="3">
    <source>
        <dbReference type="EMBL" id="MFC3705613.1"/>
    </source>
</evidence>
<dbReference type="Gene3D" id="3.50.50.60">
    <property type="entry name" value="FAD/NAD(P)-binding domain"/>
    <property type="match status" value="2"/>
</dbReference>
<dbReference type="Proteomes" id="UP001595613">
    <property type="component" value="Unassembled WGS sequence"/>
</dbReference>
<evidence type="ECO:0000259" key="2">
    <source>
        <dbReference type="Pfam" id="PF13454"/>
    </source>
</evidence>
<dbReference type="SUPFAM" id="SSF51905">
    <property type="entry name" value="FAD/NAD(P)-binding domain"/>
    <property type="match status" value="2"/>
</dbReference>
<sequence length="457" mass="50267">MRTRRDDTTPAGRELRSVVIIGGGASGVLLAAHLLASPDPDLRVTLLEKQGRYGQGLAYSAQHRDHRVNVPARGMSAFADDPEHFWRWLHRRDPQLYASPWVFVPRRLYGTYLEEVLREAGERLPGRLHVRAEEAVALRPVEGGVETMLADGTSLVSRWAGLAVGHETQPARGGHVAVRVGSERDTPLDPEAPVMILGSGLSMVDAWVSLAEAKHRGPVTVVSRNGLLPTGHRDVPPLAIAAEEVPFGAGLRQLTRWFRSKIREVEARGGDWRSVVDGLRPHNQRLWQSWSDAEKRRFLRHLRPWWNIHRHRMPPDLHEGMARAIAGGQVRLVAAEVVGVEAAPGGARATFRPRGTARRETIEVARVYDCGGVSVDVRASSNPLIRHLVASGAARPDRMRIGLDVDADCALVDEDGNASARVRVVGPLTRGRYFEIEAVPDIRVQCAAIARSLLASD</sequence>
<dbReference type="Pfam" id="PF13454">
    <property type="entry name" value="NAD_binding_9"/>
    <property type="match status" value="1"/>
</dbReference>
<comment type="caution">
    <text evidence="3">The sequence shown here is derived from an EMBL/GenBank/DDBJ whole genome shotgun (WGS) entry which is preliminary data.</text>
</comment>
<feature type="transmembrane region" description="Helical" evidence="1">
    <location>
        <begin position="15"/>
        <end position="36"/>
    </location>
</feature>
<reference evidence="4" key="1">
    <citation type="journal article" date="2019" name="Int. J. Syst. Evol. Microbiol.">
        <title>The Global Catalogue of Microorganisms (GCM) 10K type strain sequencing project: providing services to taxonomists for standard genome sequencing and annotation.</title>
        <authorList>
            <consortium name="The Broad Institute Genomics Platform"/>
            <consortium name="The Broad Institute Genome Sequencing Center for Infectious Disease"/>
            <person name="Wu L."/>
            <person name="Ma J."/>
        </authorList>
    </citation>
    <scope>NUCLEOTIDE SEQUENCE [LARGE SCALE GENOMIC DNA]</scope>
    <source>
        <strain evidence="4">KCTC 42281</strain>
    </source>
</reference>
<accession>A0ABV7X4U8</accession>
<dbReference type="RefSeq" id="WP_380097480.1">
    <property type="nucleotide sequence ID" value="NZ_JBHRYD010000010.1"/>
</dbReference>
<dbReference type="EMBL" id="JBHRYD010000010">
    <property type="protein sequence ID" value="MFC3705613.1"/>
    <property type="molecule type" value="Genomic_DNA"/>
</dbReference>
<dbReference type="InterPro" id="IPR038732">
    <property type="entry name" value="HpyO/CreE_NAD-binding"/>
</dbReference>
<gene>
    <name evidence="3" type="ORF">ACFOOL_12690</name>
</gene>
<dbReference type="InterPro" id="IPR036188">
    <property type="entry name" value="FAD/NAD-bd_sf"/>
</dbReference>
<proteinExistence type="predicted"/>
<evidence type="ECO:0000313" key="4">
    <source>
        <dbReference type="Proteomes" id="UP001595613"/>
    </source>
</evidence>
<name>A0ABV7X4U8_9HYPH</name>
<protein>
    <submittedName>
        <fullName evidence="3">FAD/NAD(P)-binding protein</fullName>
    </submittedName>
</protein>
<evidence type="ECO:0000256" key="1">
    <source>
        <dbReference type="SAM" id="Phobius"/>
    </source>
</evidence>
<dbReference type="InterPro" id="IPR052189">
    <property type="entry name" value="L-asp_N-monooxygenase_NS-form"/>
</dbReference>
<keyword evidence="4" id="KW-1185">Reference proteome</keyword>
<keyword evidence="1" id="KW-0472">Membrane</keyword>